<evidence type="ECO:0000313" key="1">
    <source>
        <dbReference type="EMBL" id="GAA0866854.1"/>
    </source>
</evidence>
<name>A0ABP3XMT3_9SPHN</name>
<reference evidence="2" key="1">
    <citation type="journal article" date="2019" name="Int. J. Syst. Evol. Microbiol.">
        <title>The Global Catalogue of Microorganisms (GCM) 10K type strain sequencing project: providing services to taxonomists for standard genome sequencing and annotation.</title>
        <authorList>
            <consortium name="The Broad Institute Genomics Platform"/>
            <consortium name="The Broad Institute Genome Sequencing Center for Infectious Disease"/>
            <person name="Wu L."/>
            <person name="Ma J."/>
        </authorList>
    </citation>
    <scope>NUCLEOTIDE SEQUENCE [LARGE SCALE GENOMIC DNA]</scope>
    <source>
        <strain evidence="2">JCM 15910</strain>
    </source>
</reference>
<proteinExistence type="predicted"/>
<evidence type="ECO:0000313" key="2">
    <source>
        <dbReference type="Proteomes" id="UP001500738"/>
    </source>
</evidence>
<comment type="caution">
    <text evidence="1">The sequence shown here is derived from an EMBL/GenBank/DDBJ whole genome shotgun (WGS) entry which is preliminary data.</text>
</comment>
<protein>
    <recommendedName>
        <fullName evidence="3">4a-hydroxytetrahydrobiopterin dehydratase</fullName>
    </recommendedName>
</protein>
<sequence length="63" mass="7333">MDNVIPIRPARTIRVWFDREGWNVQMGALHKVFWKRPNASGFIDLLLLQHIAHVEVIGDIPDE</sequence>
<dbReference type="RefSeq" id="WP_215350727.1">
    <property type="nucleotide sequence ID" value="NZ_BAAAFE010000010.1"/>
</dbReference>
<accession>A0ABP3XMT3</accession>
<dbReference type="Proteomes" id="UP001500738">
    <property type="component" value="Unassembled WGS sequence"/>
</dbReference>
<organism evidence="1 2">
    <name type="scientific">Sphingopyxis soli</name>
    <dbReference type="NCBI Taxonomy" id="592051"/>
    <lineage>
        <taxon>Bacteria</taxon>
        <taxon>Pseudomonadati</taxon>
        <taxon>Pseudomonadota</taxon>
        <taxon>Alphaproteobacteria</taxon>
        <taxon>Sphingomonadales</taxon>
        <taxon>Sphingomonadaceae</taxon>
        <taxon>Sphingopyxis</taxon>
    </lineage>
</organism>
<dbReference type="EMBL" id="BAAAFE010000010">
    <property type="protein sequence ID" value="GAA0866854.1"/>
    <property type="molecule type" value="Genomic_DNA"/>
</dbReference>
<gene>
    <name evidence="1" type="ORF">GCM10009115_32280</name>
</gene>
<evidence type="ECO:0008006" key="3">
    <source>
        <dbReference type="Google" id="ProtNLM"/>
    </source>
</evidence>
<keyword evidence="2" id="KW-1185">Reference proteome</keyword>